<evidence type="ECO:0000313" key="3">
    <source>
        <dbReference type="Proteomes" id="UP000590412"/>
    </source>
</evidence>
<feature type="compositionally biased region" description="Basic and acidic residues" evidence="1">
    <location>
        <begin position="259"/>
        <end position="274"/>
    </location>
</feature>
<dbReference type="Proteomes" id="UP000590412">
    <property type="component" value="Unassembled WGS sequence"/>
</dbReference>
<comment type="caution">
    <text evidence="2">The sequence shown here is derived from an EMBL/GenBank/DDBJ whole genome shotgun (WGS) entry which is preliminary data.</text>
</comment>
<dbReference type="AlphaFoldDB" id="A0A8X7NLI5"/>
<evidence type="ECO:0000256" key="1">
    <source>
        <dbReference type="SAM" id="MobiDB-lite"/>
    </source>
</evidence>
<gene>
    <name evidence="2" type="ORF">FOB60_002893</name>
</gene>
<feature type="region of interest" description="Disordered" evidence="1">
    <location>
        <begin position="1"/>
        <end position="126"/>
    </location>
</feature>
<evidence type="ECO:0000313" key="2">
    <source>
        <dbReference type="EMBL" id="KAF6052637.1"/>
    </source>
</evidence>
<organism evidence="2 3">
    <name type="scientific">Candida parapsilosis</name>
    <name type="common">Yeast</name>
    <dbReference type="NCBI Taxonomy" id="5480"/>
    <lineage>
        <taxon>Eukaryota</taxon>
        <taxon>Fungi</taxon>
        <taxon>Dikarya</taxon>
        <taxon>Ascomycota</taxon>
        <taxon>Saccharomycotina</taxon>
        <taxon>Pichiomycetes</taxon>
        <taxon>Debaryomycetaceae</taxon>
        <taxon>Candida/Lodderomyces clade</taxon>
        <taxon>Candida</taxon>
    </lineage>
</organism>
<proteinExistence type="predicted"/>
<protein>
    <submittedName>
        <fullName evidence="2">Uncharacterized protein</fullName>
    </submittedName>
</protein>
<feature type="region of interest" description="Disordered" evidence="1">
    <location>
        <begin position="250"/>
        <end position="274"/>
    </location>
</feature>
<sequence length="288" mass="32249">MGSSASKQGGKHLSKTITESVTKPIKRSEIDLLKVQKPASQQVSSDQLHHPSTTSSPTPLTGNNKTGFTPDESLNQNETAFRANTSTSFDPRFLHKKITRQANATPPEGKDGGDPHEQGTSTYDKGFIDSLNQLGKQIKTVEFNPARDKNVAAIKQLAKRKKLYELGEKEIKEQMLQTTNDGNDIHKTMVHPQTLTAILRDLKDSRVDNETIAKDYQLDSTFLSNIGDVFQVPITVKQFEEDIKADEVGHKTIPQQRRSIHDIQDETANERVADDTYKRLQKRLSLDD</sequence>
<name>A0A8X7NLI5_CANPA</name>
<feature type="compositionally biased region" description="Polar residues" evidence="1">
    <location>
        <begin position="60"/>
        <end position="89"/>
    </location>
</feature>
<dbReference type="OrthoDB" id="4078061at2759"/>
<dbReference type="EMBL" id="JABWAB010000004">
    <property type="protein sequence ID" value="KAF6052637.1"/>
    <property type="molecule type" value="Genomic_DNA"/>
</dbReference>
<accession>A0A8X7NLI5</accession>
<feature type="compositionally biased region" description="Basic and acidic residues" evidence="1">
    <location>
        <begin position="108"/>
        <end position="117"/>
    </location>
</feature>
<reference evidence="2" key="1">
    <citation type="submission" date="2020-03" db="EMBL/GenBank/DDBJ databases">
        <title>FDA dAtabase for Regulatory Grade micrObial Sequences (FDA-ARGOS): Supporting development and validation of Infectious Disease Dx tests.</title>
        <authorList>
            <person name="Campos J."/>
            <person name="Goldberg B."/>
            <person name="Tallon L."/>
            <person name="Sadzewicz L."/>
            <person name="Vavikolanu K."/>
            <person name="Mehta A."/>
            <person name="Aluvathingal J."/>
            <person name="Nadendla S."/>
            <person name="Nandy P."/>
            <person name="Geyer C."/>
            <person name="Yan Y."/>
            <person name="Sichtig H."/>
        </authorList>
    </citation>
    <scope>NUCLEOTIDE SEQUENCE [LARGE SCALE GENOMIC DNA]</scope>
    <source>
        <strain evidence="2">FDAARGOS_652</strain>
    </source>
</reference>